<dbReference type="OrthoDB" id="4459381at2759"/>
<evidence type="ECO:0000256" key="1">
    <source>
        <dbReference type="SAM" id="SignalP"/>
    </source>
</evidence>
<evidence type="ECO:0000313" key="2">
    <source>
        <dbReference type="EMBL" id="OJJ37783.1"/>
    </source>
</evidence>
<dbReference type="GeneID" id="63750956"/>
<protein>
    <recommendedName>
        <fullName evidence="4">TNFR-Cys domain-containing protein</fullName>
    </recommendedName>
</protein>
<feature type="chain" id="PRO_5012702221" description="TNFR-Cys domain-containing protein" evidence="1">
    <location>
        <begin position="19"/>
        <end position="202"/>
    </location>
</feature>
<organism evidence="2 3">
    <name type="scientific">Aspergillus wentii DTO 134E9</name>
    <dbReference type="NCBI Taxonomy" id="1073089"/>
    <lineage>
        <taxon>Eukaryota</taxon>
        <taxon>Fungi</taxon>
        <taxon>Dikarya</taxon>
        <taxon>Ascomycota</taxon>
        <taxon>Pezizomycotina</taxon>
        <taxon>Eurotiomycetes</taxon>
        <taxon>Eurotiomycetidae</taxon>
        <taxon>Eurotiales</taxon>
        <taxon>Aspergillaceae</taxon>
        <taxon>Aspergillus</taxon>
        <taxon>Aspergillus subgen. Cremei</taxon>
    </lineage>
</organism>
<evidence type="ECO:0008006" key="4">
    <source>
        <dbReference type="Google" id="ProtNLM"/>
    </source>
</evidence>
<keyword evidence="3" id="KW-1185">Reference proteome</keyword>
<reference evidence="3" key="1">
    <citation type="journal article" date="2017" name="Genome Biol.">
        <title>Comparative genomics reveals high biological diversity and specific adaptations in the industrially and medically important fungal genus Aspergillus.</title>
        <authorList>
            <person name="de Vries R.P."/>
            <person name="Riley R."/>
            <person name="Wiebenga A."/>
            <person name="Aguilar-Osorio G."/>
            <person name="Amillis S."/>
            <person name="Uchima C.A."/>
            <person name="Anderluh G."/>
            <person name="Asadollahi M."/>
            <person name="Askin M."/>
            <person name="Barry K."/>
            <person name="Battaglia E."/>
            <person name="Bayram O."/>
            <person name="Benocci T."/>
            <person name="Braus-Stromeyer S.A."/>
            <person name="Caldana C."/>
            <person name="Canovas D."/>
            <person name="Cerqueira G.C."/>
            <person name="Chen F."/>
            <person name="Chen W."/>
            <person name="Choi C."/>
            <person name="Clum A."/>
            <person name="Dos Santos R.A."/>
            <person name="Damasio A.R."/>
            <person name="Diallinas G."/>
            <person name="Emri T."/>
            <person name="Fekete E."/>
            <person name="Flipphi M."/>
            <person name="Freyberg S."/>
            <person name="Gallo A."/>
            <person name="Gournas C."/>
            <person name="Habgood R."/>
            <person name="Hainaut M."/>
            <person name="Harispe M.L."/>
            <person name="Henrissat B."/>
            <person name="Hilden K.S."/>
            <person name="Hope R."/>
            <person name="Hossain A."/>
            <person name="Karabika E."/>
            <person name="Karaffa L."/>
            <person name="Karanyi Z."/>
            <person name="Krasevec N."/>
            <person name="Kuo A."/>
            <person name="Kusch H."/>
            <person name="LaButti K."/>
            <person name="Lagendijk E.L."/>
            <person name="Lapidus A."/>
            <person name="Levasseur A."/>
            <person name="Lindquist E."/>
            <person name="Lipzen A."/>
            <person name="Logrieco A.F."/>
            <person name="MacCabe A."/>
            <person name="Maekelae M.R."/>
            <person name="Malavazi I."/>
            <person name="Melin P."/>
            <person name="Meyer V."/>
            <person name="Mielnichuk N."/>
            <person name="Miskei M."/>
            <person name="Molnar A.P."/>
            <person name="Mule G."/>
            <person name="Ngan C.Y."/>
            <person name="Orejas M."/>
            <person name="Orosz E."/>
            <person name="Ouedraogo J.P."/>
            <person name="Overkamp K.M."/>
            <person name="Park H.-S."/>
            <person name="Perrone G."/>
            <person name="Piumi F."/>
            <person name="Punt P.J."/>
            <person name="Ram A.F."/>
            <person name="Ramon A."/>
            <person name="Rauscher S."/>
            <person name="Record E."/>
            <person name="Riano-Pachon D.M."/>
            <person name="Robert V."/>
            <person name="Roehrig J."/>
            <person name="Ruller R."/>
            <person name="Salamov A."/>
            <person name="Salih N.S."/>
            <person name="Samson R.A."/>
            <person name="Sandor E."/>
            <person name="Sanguinetti M."/>
            <person name="Schuetze T."/>
            <person name="Sepcic K."/>
            <person name="Shelest E."/>
            <person name="Sherlock G."/>
            <person name="Sophianopoulou V."/>
            <person name="Squina F.M."/>
            <person name="Sun H."/>
            <person name="Susca A."/>
            <person name="Todd R.B."/>
            <person name="Tsang A."/>
            <person name="Unkles S.E."/>
            <person name="van de Wiele N."/>
            <person name="van Rossen-Uffink D."/>
            <person name="Oliveira J.V."/>
            <person name="Vesth T.C."/>
            <person name="Visser J."/>
            <person name="Yu J.-H."/>
            <person name="Zhou M."/>
            <person name="Andersen M.R."/>
            <person name="Archer D.B."/>
            <person name="Baker S.E."/>
            <person name="Benoit I."/>
            <person name="Brakhage A.A."/>
            <person name="Braus G.H."/>
            <person name="Fischer R."/>
            <person name="Frisvad J.C."/>
            <person name="Goldman G.H."/>
            <person name="Houbraken J."/>
            <person name="Oakley B."/>
            <person name="Pocsi I."/>
            <person name="Scazzocchio C."/>
            <person name="Seiboth B."/>
            <person name="vanKuyk P.A."/>
            <person name="Wortman J."/>
            <person name="Dyer P.S."/>
            <person name="Grigoriev I.V."/>
        </authorList>
    </citation>
    <scope>NUCLEOTIDE SEQUENCE [LARGE SCALE GENOMIC DNA]</scope>
    <source>
        <strain evidence="3">DTO 134E9</strain>
    </source>
</reference>
<keyword evidence="1" id="KW-0732">Signal</keyword>
<dbReference type="VEuPathDB" id="FungiDB:ASPWEDRAFT_39525"/>
<feature type="signal peptide" evidence="1">
    <location>
        <begin position="1"/>
        <end position="18"/>
    </location>
</feature>
<name>A0A1L9RSD2_ASPWE</name>
<evidence type="ECO:0000313" key="3">
    <source>
        <dbReference type="Proteomes" id="UP000184383"/>
    </source>
</evidence>
<accession>A0A1L9RSD2</accession>
<proteinExistence type="predicted"/>
<dbReference type="AlphaFoldDB" id="A0A1L9RSD2"/>
<sequence length="202" mass="20696">MGRFLIPVLLVLSVGVVSQVGTPGGNSACAQWCATNFPNNPGSCTSQAAHGTGPCYVCGPRKPSGSTKNLCSGVCTDTSTDSNNCGSCMNKCRNTESCEGGQCRPKSNCANPSMCGTVNCGICNGNTCNTDTTACHSGVDNPSAGYCVFRALCSQVLDTCASNKDCPEHNVCVQTCCTGGDFTPGTGTPRCIPEIFLQCPCA</sequence>
<gene>
    <name evidence="2" type="ORF">ASPWEDRAFT_39525</name>
</gene>
<dbReference type="STRING" id="1073089.A0A1L9RSD2"/>
<dbReference type="RefSeq" id="XP_040691459.1">
    <property type="nucleotide sequence ID" value="XM_040835108.1"/>
</dbReference>
<dbReference type="EMBL" id="KV878211">
    <property type="protein sequence ID" value="OJJ37783.1"/>
    <property type="molecule type" value="Genomic_DNA"/>
</dbReference>
<dbReference type="Proteomes" id="UP000184383">
    <property type="component" value="Unassembled WGS sequence"/>
</dbReference>